<dbReference type="PANTHER" id="PTHR31544">
    <property type="entry name" value="AIG2-LIKE PROTEIN D"/>
    <property type="match status" value="1"/>
</dbReference>
<evidence type="ECO:0000313" key="5">
    <source>
        <dbReference type="Proteomes" id="UP000179069"/>
    </source>
</evidence>
<comment type="caution">
    <text evidence="4">The sequence shown here is derived from an EMBL/GenBank/DDBJ whole genome shotgun (WGS) entry which is preliminary data.</text>
</comment>
<dbReference type="Pfam" id="PF06094">
    <property type="entry name" value="GGACT"/>
    <property type="match status" value="1"/>
</dbReference>
<gene>
    <name evidence="4" type="ORF">A2785_03540</name>
</gene>
<accession>A0A1G1VN40</accession>
<dbReference type="InterPro" id="IPR045038">
    <property type="entry name" value="AIG2-like"/>
</dbReference>
<dbReference type="Gene3D" id="3.10.490.10">
    <property type="entry name" value="Gamma-glutamyl cyclotransferase-like"/>
    <property type="match status" value="1"/>
</dbReference>
<dbReference type="AlphaFoldDB" id="A0A1G1VN40"/>
<dbReference type="SUPFAM" id="SSF110857">
    <property type="entry name" value="Gamma-glutamyl cyclotransferase-like"/>
    <property type="match status" value="1"/>
</dbReference>
<feature type="domain" description="Gamma-glutamylcyclotransferase AIG2-like" evidence="3">
    <location>
        <begin position="4"/>
        <end position="96"/>
    </location>
</feature>
<name>A0A1G1VN40_9BACT</name>
<organism evidence="4 5">
    <name type="scientific">Candidatus Chisholmbacteria bacterium RIFCSPHIGHO2_01_FULL_49_18</name>
    <dbReference type="NCBI Taxonomy" id="1797590"/>
    <lineage>
        <taxon>Bacteria</taxon>
        <taxon>Candidatus Chisholmiibacteriota</taxon>
    </lineage>
</organism>
<evidence type="ECO:0000313" key="4">
    <source>
        <dbReference type="EMBL" id="OGY16812.1"/>
    </source>
</evidence>
<dbReference type="GO" id="GO:0016740">
    <property type="term" value="F:transferase activity"/>
    <property type="evidence" value="ECO:0007669"/>
    <property type="project" value="UniProtKB-KW"/>
</dbReference>
<protein>
    <recommendedName>
        <fullName evidence="2">Putative gamma-glutamylcyclotransferase</fullName>
    </recommendedName>
</protein>
<dbReference type="Proteomes" id="UP000179069">
    <property type="component" value="Unassembled WGS sequence"/>
</dbReference>
<dbReference type="InterPro" id="IPR009288">
    <property type="entry name" value="AIG2-like_dom"/>
</dbReference>
<dbReference type="InterPro" id="IPR036568">
    <property type="entry name" value="GGCT-like_sf"/>
</dbReference>
<dbReference type="InterPro" id="IPR013024">
    <property type="entry name" value="GGCT-like"/>
</dbReference>
<proteinExistence type="predicted"/>
<evidence type="ECO:0000256" key="2">
    <source>
        <dbReference type="ARBA" id="ARBA00030602"/>
    </source>
</evidence>
<sequence>MGNLFVYGTLKDPKVQKMVFGRVEAGTPDTLDGYKKSKVVINKKTYPAIVPSPKDSIKGLMLMVTAKELKQIDAYETRAYRRKKITLKSGKIAWVYQK</sequence>
<evidence type="ECO:0000256" key="1">
    <source>
        <dbReference type="ARBA" id="ARBA00022679"/>
    </source>
</evidence>
<evidence type="ECO:0000259" key="3">
    <source>
        <dbReference type="Pfam" id="PF06094"/>
    </source>
</evidence>
<dbReference type="CDD" id="cd06661">
    <property type="entry name" value="GGCT_like"/>
    <property type="match status" value="1"/>
</dbReference>
<reference evidence="4 5" key="1">
    <citation type="journal article" date="2016" name="Nat. Commun.">
        <title>Thousands of microbial genomes shed light on interconnected biogeochemical processes in an aquifer system.</title>
        <authorList>
            <person name="Anantharaman K."/>
            <person name="Brown C.T."/>
            <person name="Hug L.A."/>
            <person name="Sharon I."/>
            <person name="Castelle C.J."/>
            <person name="Probst A.J."/>
            <person name="Thomas B.C."/>
            <person name="Singh A."/>
            <person name="Wilkins M.J."/>
            <person name="Karaoz U."/>
            <person name="Brodie E.L."/>
            <person name="Williams K.H."/>
            <person name="Hubbard S.S."/>
            <person name="Banfield J.F."/>
        </authorList>
    </citation>
    <scope>NUCLEOTIDE SEQUENCE [LARGE SCALE GENOMIC DNA]</scope>
</reference>
<dbReference type="PANTHER" id="PTHR31544:SF2">
    <property type="entry name" value="AIG2-LIKE PROTEIN D"/>
    <property type="match status" value="1"/>
</dbReference>
<dbReference type="EMBL" id="MHCI01000009">
    <property type="protein sequence ID" value="OGY16812.1"/>
    <property type="molecule type" value="Genomic_DNA"/>
</dbReference>
<keyword evidence="1" id="KW-0808">Transferase</keyword>